<protein>
    <submittedName>
        <fullName evidence="2">Uncharacterized protein</fullName>
    </submittedName>
</protein>
<evidence type="ECO:0000256" key="1">
    <source>
        <dbReference type="SAM" id="Phobius"/>
    </source>
</evidence>
<dbReference type="VEuPathDB" id="MicrosporidiaDB:CWI39_0877p0010"/>
<keyword evidence="1" id="KW-0812">Transmembrane</keyword>
<dbReference type="EMBL" id="PITI01000953">
    <property type="protein sequence ID" value="TBU03272.1"/>
    <property type="molecule type" value="Genomic_DNA"/>
</dbReference>
<dbReference type="VEuPathDB" id="MicrosporidiaDB:CWI39_2195p0010"/>
<organism evidence="2 3">
    <name type="scientific">Hamiltosporidium magnivora</name>
    <dbReference type="NCBI Taxonomy" id="148818"/>
    <lineage>
        <taxon>Eukaryota</taxon>
        <taxon>Fungi</taxon>
        <taxon>Fungi incertae sedis</taxon>
        <taxon>Microsporidia</taxon>
        <taxon>Dubosqiidae</taxon>
        <taxon>Hamiltosporidium</taxon>
    </lineage>
</organism>
<keyword evidence="1" id="KW-0472">Membrane</keyword>
<reference evidence="2 3" key="1">
    <citation type="submission" date="2017-12" db="EMBL/GenBank/DDBJ databases">
        <authorList>
            <person name="Pombert J.-F."/>
            <person name="Haag K.L."/>
            <person name="Ebert D."/>
        </authorList>
    </citation>
    <scope>NUCLEOTIDE SEQUENCE [LARGE SCALE GENOMIC DNA]</scope>
    <source>
        <strain evidence="2">BE-OM-2</strain>
    </source>
</reference>
<dbReference type="AlphaFoldDB" id="A0A4V2JVB0"/>
<keyword evidence="3" id="KW-1185">Reference proteome</keyword>
<accession>A0A4V2JVB0</accession>
<gene>
    <name evidence="2" type="ORF">CWI36_0953p0010</name>
</gene>
<proteinExistence type="predicted"/>
<evidence type="ECO:0000313" key="3">
    <source>
        <dbReference type="Proteomes" id="UP000291404"/>
    </source>
</evidence>
<keyword evidence="1" id="KW-1133">Transmembrane helix</keyword>
<sequence length="796" mass="95394">MYFTRISEKTALIKCHLIFMFLVCFPFLVNLTKIVFFLVNEENQISNLDISHSLLEKDILCTDFIYPMNEEDKFSVFKNNIICFQSISEQPKYFIPKIVTIPYNKNALLQSNVLKKNYECNRTDIRIILKDVSYQSLHIFLKSIEHSEIIVNKLRIQDFLDILIIISLLDIENNKKLSDFIKELFINDIFSMENETIPFNFEKYYDSPHFEKINKSMLMNLWILFMNIITFNDKATVRTTVRSELYTMSFKFIDVLFSSKVLPPKSLGTKLYLRLDKTSITHIYKIINVEYLMRTWIFLLKISNLDILYLIFLDQESYEKSVKLFSNITCKIEKIYMVFLESSIKLFSNINFYIPCKSLKVFKLKYDYFTTDEIKMLLKICDPLQYITIKTKKLDFEKLNLLVDFFKKNPDKFCKIKCSIYDILNTDSESLSQIPTNIIFYIDQIKTGSSYEKIPIKYMPFFHKQHYCYKLKDNDVFPNNIVFYECSKFIEITLDFTGSSVPFKLNSSIFTSMRYFKTIKYFFLENIIISDELLLYVLESNTILLLVVQKFCIASNLKFLSRNDKLINQSVNNIVLKNSLSNINCSVFDYLSRFRHCIGFKLVNVYVDYRVSCLKNLYNFFLSSSTIEYDKIYMEAFVFETEINDDRNTSFLQFFSIIYDFSKLYKISYRVYRISETEFRFFSEMRCLKNVHIEIRNRTDCIDFQRLFCNFGIERTILHFDIRVYRIHKNTIEFFKKIKNLMILRIFTQTIDIDIIKTIKKNDFRKTFFRFEQPTREHRPIEVNNYLDSEFETSYP</sequence>
<feature type="transmembrane region" description="Helical" evidence="1">
    <location>
        <begin position="12"/>
        <end position="39"/>
    </location>
</feature>
<dbReference type="Proteomes" id="UP000291404">
    <property type="component" value="Unassembled WGS sequence"/>
</dbReference>
<dbReference type="VEuPathDB" id="MicrosporidiaDB:CWI36_0953p0010"/>
<name>A0A4V2JVB0_9MICR</name>
<comment type="caution">
    <text evidence="2">The sequence shown here is derived from an EMBL/GenBank/DDBJ whole genome shotgun (WGS) entry which is preliminary data.</text>
</comment>
<evidence type="ECO:0000313" key="2">
    <source>
        <dbReference type="EMBL" id="TBU03272.1"/>
    </source>
</evidence>